<evidence type="ECO:0000313" key="3">
    <source>
        <dbReference type="EMBL" id="AEG50395.1"/>
    </source>
</evidence>
<keyword evidence="1" id="KW-0285">Flavoprotein</keyword>
<dbReference type="Proteomes" id="UP000007150">
    <property type="component" value="Chromosome 1"/>
</dbReference>
<dbReference type="PROSITE" id="PS51387">
    <property type="entry name" value="FAD_PCMH"/>
    <property type="match status" value="1"/>
</dbReference>
<organism evidence="3 4">
    <name type="scientific">Sphingobium chlorophenolicum L-1</name>
    <dbReference type="NCBI Taxonomy" id="690566"/>
    <lineage>
        <taxon>Bacteria</taxon>
        <taxon>Pseudomonadati</taxon>
        <taxon>Pseudomonadota</taxon>
        <taxon>Alphaproteobacteria</taxon>
        <taxon>Sphingomonadales</taxon>
        <taxon>Sphingomonadaceae</taxon>
        <taxon>Sphingobium</taxon>
    </lineage>
</organism>
<gene>
    <name evidence="3" type="ORF">Sphch_2754</name>
</gene>
<dbReference type="KEGG" id="sch:Sphch_2754"/>
<dbReference type="InterPro" id="IPR016169">
    <property type="entry name" value="FAD-bd_PCMH_sub2"/>
</dbReference>
<accession>F6F0S3</accession>
<keyword evidence="4" id="KW-1185">Reference proteome</keyword>
<reference evidence="3 4" key="1">
    <citation type="submission" date="2011-05" db="EMBL/GenBank/DDBJ databases">
        <title>Complete sequence of chromosome 1 of Sphingobium chlorophenolicum L-1.</title>
        <authorList>
            <consortium name="US DOE Joint Genome Institute"/>
            <person name="Lucas S."/>
            <person name="Han J."/>
            <person name="Lapidus A."/>
            <person name="Cheng J.-F."/>
            <person name="Goodwin L."/>
            <person name="Pitluck S."/>
            <person name="Peters L."/>
            <person name="Daligault H."/>
            <person name="Han C."/>
            <person name="Tapia R."/>
            <person name="Land M."/>
            <person name="Hauser L."/>
            <person name="Kyrpides N."/>
            <person name="Ivanova N."/>
            <person name="Pagani I."/>
            <person name="Turner P."/>
            <person name="Copley S."/>
            <person name="Woyke T."/>
        </authorList>
    </citation>
    <scope>NUCLEOTIDE SEQUENCE [LARGE SCALE GENOMIC DNA]</scope>
    <source>
        <strain evidence="3 4">L-1</strain>
    </source>
</reference>
<dbReference type="Gene3D" id="3.30.465.10">
    <property type="match status" value="1"/>
</dbReference>
<dbReference type="GO" id="GO:0016899">
    <property type="term" value="F:oxidoreductase activity, acting on the CH-OH group of donors, oxygen as acceptor"/>
    <property type="evidence" value="ECO:0007669"/>
    <property type="project" value="InterPro"/>
</dbReference>
<keyword evidence="1" id="KW-0274">FAD</keyword>
<dbReference type="Pfam" id="PF01565">
    <property type="entry name" value="FAD_binding_4"/>
    <property type="match status" value="1"/>
</dbReference>
<dbReference type="PANTHER" id="PTHR43762:SF1">
    <property type="entry name" value="D-ARABINONO-1,4-LACTONE OXIDASE"/>
    <property type="match status" value="1"/>
</dbReference>
<evidence type="ECO:0000313" key="4">
    <source>
        <dbReference type="Proteomes" id="UP000007150"/>
    </source>
</evidence>
<dbReference type="GO" id="GO:0071949">
    <property type="term" value="F:FAD binding"/>
    <property type="evidence" value="ECO:0007669"/>
    <property type="project" value="InterPro"/>
</dbReference>
<evidence type="ECO:0000259" key="2">
    <source>
        <dbReference type="PROSITE" id="PS51387"/>
    </source>
</evidence>
<proteinExistence type="predicted"/>
<dbReference type="HOGENOM" id="CLU_032465_0_0_5"/>
<dbReference type="SUPFAM" id="SSF56176">
    <property type="entry name" value="FAD-binding/transporter-associated domain-like"/>
    <property type="match status" value="1"/>
</dbReference>
<name>F6F0S3_SPHCR</name>
<dbReference type="STRING" id="690566.Sphch_2754"/>
<dbReference type="InterPro" id="IPR036318">
    <property type="entry name" value="FAD-bd_PCMH-like_sf"/>
</dbReference>
<evidence type="ECO:0000256" key="1">
    <source>
        <dbReference type="ARBA" id="ARBA00022827"/>
    </source>
</evidence>
<dbReference type="AlphaFoldDB" id="F6F0S3"/>
<dbReference type="InterPro" id="IPR006094">
    <property type="entry name" value="Oxid_FAD_bind_N"/>
</dbReference>
<feature type="domain" description="FAD-binding PCMH-type" evidence="2">
    <location>
        <begin position="13"/>
        <end position="181"/>
    </location>
</feature>
<dbReference type="InterPro" id="IPR010031">
    <property type="entry name" value="FAD_lactone_oxidase-like"/>
</dbReference>
<sequence length="445" mass="48843">MNDRAERLSGWGRYPVAECMITRPRNAEAVPPLLSHLPKAIARGNGRSYGDASLAPDATVDLRRLDHFIDFDRTSGCLTCEGGALLADIVDTMLPRGWFVPVTPGTKLVTVGGMIASDVHGKNHHVAGSFCDHVEWIDLAIGAGEVLRCSPGEHADLFAATCGGMGLTGVILRACFRLLRVESTAVRQRIVRAATLADAFEIFEASLDWTYSVAWIDCLAQGRHLGRSAIFLGEHALSDQLPPARQAAPLARHARRTKHVPFDFPAFVLSRPSVRLFNRLYYAAQRPGNAIVDIDPFFYPLDAVHDWNRIYGRPGFIQYQCVLPLAESEMGLTRLLREIAAVGEASFLAVLKRMGPASFGMLSFPMEGYTLALDFPANRGSFALLDRLDAITAEHGGHIYLAKDARAGATSFANGYARLDEFRAVRAHYGLDQHFASLLSRRLEI</sequence>
<dbReference type="EMBL" id="CP002798">
    <property type="protein sequence ID" value="AEG50395.1"/>
    <property type="molecule type" value="Genomic_DNA"/>
</dbReference>
<protein>
    <submittedName>
        <fullName evidence="3">FAD linked oxidase domain protein</fullName>
    </submittedName>
</protein>
<dbReference type="PANTHER" id="PTHR43762">
    <property type="entry name" value="L-GULONOLACTONE OXIDASE"/>
    <property type="match status" value="1"/>
</dbReference>
<dbReference type="InterPro" id="IPR016166">
    <property type="entry name" value="FAD-bd_PCMH"/>
</dbReference>